<organism evidence="2 3">
    <name type="scientific">Chaetoceros tenuissimus</name>
    <dbReference type="NCBI Taxonomy" id="426638"/>
    <lineage>
        <taxon>Eukaryota</taxon>
        <taxon>Sar</taxon>
        <taxon>Stramenopiles</taxon>
        <taxon>Ochrophyta</taxon>
        <taxon>Bacillariophyta</taxon>
        <taxon>Coscinodiscophyceae</taxon>
        <taxon>Chaetocerotophycidae</taxon>
        <taxon>Chaetocerotales</taxon>
        <taxon>Chaetocerotaceae</taxon>
        <taxon>Chaetoceros</taxon>
    </lineage>
</organism>
<dbReference type="Pfam" id="PF08856">
    <property type="entry name" value="DUF1826"/>
    <property type="match status" value="1"/>
</dbReference>
<evidence type="ECO:0000256" key="1">
    <source>
        <dbReference type="SAM" id="SignalP"/>
    </source>
</evidence>
<dbReference type="AlphaFoldDB" id="A0AAD3D654"/>
<evidence type="ECO:0000313" key="2">
    <source>
        <dbReference type="EMBL" id="GFH56774.1"/>
    </source>
</evidence>
<keyword evidence="3" id="KW-1185">Reference proteome</keyword>
<comment type="caution">
    <text evidence="2">The sequence shown here is derived from an EMBL/GenBank/DDBJ whole genome shotgun (WGS) entry which is preliminary data.</text>
</comment>
<protein>
    <submittedName>
        <fullName evidence="2">Uncharacterized protein</fullName>
    </submittedName>
</protein>
<evidence type="ECO:0000313" key="3">
    <source>
        <dbReference type="Proteomes" id="UP001054902"/>
    </source>
</evidence>
<feature type="chain" id="PRO_5042049422" evidence="1">
    <location>
        <begin position="20"/>
        <end position="309"/>
    </location>
</feature>
<name>A0AAD3D654_9STRA</name>
<dbReference type="InterPro" id="IPR014955">
    <property type="entry name" value="DUF1826"/>
</dbReference>
<gene>
    <name evidence="2" type="ORF">CTEN210_13250</name>
</gene>
<keyword evidence="1" id="KW-0732">Signal</keyword>
<proteinExistence type="predicted"/>
<dbReference type="EMBL" id="BLLK01000056">
    <property type="protein sequence ID" value="GFH56774.1"/>
    <property type="molecule type" value="Genomic_DNA"/>
</dbReference>
<sequence length="309" mass="34737">MKTFLNLIIILAQVSCSTCFSSVTKTFDSSSTISPSSNHPLIGNWKDGKESLQRDDCCVVSIDGIESHFNHLYEYFVNQGPSELDLRTRIHADNIFNDCLTIRQSVVSIPDFDMKENESDEIDPCTAALMELAKGVLSFADGLVLEKPCTDVYMRIVCASDYKAIDPMYHTDKAPLRGYTTLIGPGTEFCENICSPLEYASLRSLGNESSSSVPTRKAKNMEFIVMKGDYYESIDSDTSETSKILSRIKKRLWTRTSACVHRSPSGNGGRRVIISLDLADGDDDREWYQKNQKREWRSGMTQRKSRLVA</sequence>
<reference evidence="2 3" key="1">
    <citation type="journal article" date="2021" name="Sci. Rep.">
        <title>The genome of the diatom Chaetoceros tenuissimus carries an ancient integrated fragment of an extant virus.</title>
        <authorList>
            <person name="Hongo Y."/>
            <person name="Kimura K."/>
            <person name="Takaki Y."/>
            <person name="Yoshida Y."/>
            <person name="Baba S."/>
            <person name="Kobayashi G."/>
            <person name="Nagasaki K."/>
            <person name="Hano T."/>
            <person name="Tomaru Y."/>
        </authorList>
    </citation>
    <scope>NUCLEOTIDE SEQUENCE [LARGE SCALE GENOMIC DNA]</scope>
    <source>
        <strain evidence="2 3">NIES-3715</strain>
    </source>
</reference>
<feature type="signal peptide" evidence="1">
    <location>
        <begin position="1"/>
        <end position="19"/>
    </location>
</feature>
<dbReference type="Proteomes" id="UP001054902">
    <property type="component" value="Unassembled WGS sequence"/>
</dbReference>
<accession>A0AAD3D654</accession>